<protein>
    <submittedName>
        <fullName evidence="6">ATP-binding cassette domain-containing protein</fullName>
    </submittedName>
</protein>
<dbReference type="Proteomes" id="UP001216390">
    <property type="component" value="Chromosome"/>
</dbReference>
<proteinExistence type="predicted"/>
<reference evidence="6" key="1">
    <citation type="submission" date="2023-01" db="EMBL/GenBank/DDBJ databases">
        <title>The diversity of Class Acidimicrobiia in South China Sea sediment environments and the proposal of Iamia marina sp. nov., a novel species of the genus Iamia.</title>
        <authorList>
            <person name="He Y."/>
            <person name="Tian X."/>
        </authorList>
    </citation>
    <scope>NUCLEOTIDE SEQUENCE</scope>
    <source>
        <strain evidence="6">DSM 19957</strain>
    </source>
</reference>
<organism evidence="6 7">
    <name type="scientific">Iamia majanohamensis</name>
    <dbReference type="NCBI Taxonomy" id="467976"/>
    <lineage>
        <taxon>Bacteria</taxon>
        <taxon>Bacillati</taxon>
        <taxon>Actinomycetota</taxon>
        <taxon>Acidimicrobiia</taxon>
        <taxon>Acidimicrobiales</taxon>
        <taxon>Iamiaceae</taxon>
        <taxon>Iamia</taxon>
    </lineage>
</organism>
<keyword evidence="3 6" id="KW-0067">ATP-binding</keyword>
<evidence type="ECO:0000256" key="2">
    <source>
        <dbReference type="ARBA" id="ARBA00022741"/>
    </source>
</evidence>
<dbReference type="InterPro" id="IPR003593">
    <property type="entry name" value="AAA+_ATPase"/>
</dbReference>
<dbReference type="EMBL" id="CP116942">
    <property type="protein sequence ID" value="WCO65006.1"/>
    <property type="molecule type" value="Genomic_DNA"/>
</dbReference>
<evidence type="ECO:0000256" key="3">
    <source>
        <dbReference type="ARBA" id="ARBA00022840"/>
    </source>
</evidence>
<dbReference type="PROSITE" id="PS00211">
    <property type="entry name" value="ABC_TRANSPORTER_1"/>
    <property type="match status" value="1"/>
</dbReference>
<feature type="region of interest" description="Disordered" evidence="4">
    <location>
        <begin position="1"/>
        <end position="40"/>
    </location>
</feature>
<evidence type="ECO:0000256" key="1">
    <source>
        <dbReference type="ARBA" id="ARBA00022448"/>
    </source>
</evidence>
<keyword evidence="1" id="KW-0813">Transport</keyword>
<evidence type="ECO:0000259" key="5">
    <source>
        <dbReference type="PROSITE" id="PS50893"/>
    </source>
</evidence>
<dbReference type="PANTHER" id="PTHR43023:SF6">
    <property type="entry name" value="INTERMEMBRANE PHOSPHOLIPID TRANSPORT SYSTEM ATP-BINDING PROTEIN MLAF"/>
    <property type="match status" value="1"/>
</dbReference>
<evidence type="ECO:0000256" key="4">
    <source>
        <dbReference type="SAM" id="MobiDB-lite"/>
    </source>
</evidence>
<dbReference type="InterPro" id="IPR027417">
    <property type="entry name" value="P-loop_NTPase"/>
</dbReference>
<evidence type="ECO:0000313" key="6">
    <source>
        <dbReference type="EMBL" id="WCO65006.1"/>
    </source>
</evidence>
<dbReference type="CDD" id="cd03261">
    <property type="entry name" value="ABC_Org_Solvent_Resistant"/>
    <property type="match status" value="1"/>
</dbReference>
<dbReference type="PROSITE" id="PS50893">
    <property type="entry name" value="ABC_TRANSPORTER_2"/>
    <property type="match status" value="1"/>
</dbReference>
<keyword evidence="2" id="KW-0547">Nucleotide-binding</keyword>
<feature type="compositionally biased region" description="Polar residues" evidence="4">
    <location>
        <begin position="29"/>
        <end position="39"/>
    </location>
</feature>
<keyword evidence="7" id="KW-1185">Reference proteome</keyword>
<dbReference type="InterPro" id="IPR003439">
    <property type="entry name" value="ABC_transporter-like_ATP-bd"/>
</dbReference>
<feature type="domain" description="ABC transporter" evidence="5">
    <location>
        <begin position="52"/>
        <end position="288"/>
    </location>
</feature>
<accession>A0AAE9YBI2</accession>
<dbReference type="SMART" id="SM00382">
    <property type="entry name" value="AAA"/>
    <property type="match status" value="1"/>
</dbReference>
<gene>
    <name evidence="6" type="ORF">PO878_10900</name>
</gene>
<evidence type="ECO:0000313" key="7">
    <source>
        <dbReference type="Proteomes" id="UP001216390"/>
    </source>
</evidence>
<dbReference type="PANTHER" id="PTHR43023">
    <property type="entry name" value="PROTEIN TRIGALACTOSYLDIACYLGLYCEROL 3, CHLOROPLASTIC"/>
    <property type="match status" value="1"/>
</dbReference>
<dbReference type="Gene3D" id="3.40.50.300">
    <property type="entry name" value="P-loop containing nucleotide triphosphate hydrolases"/>
    <property type="match status" value="1"/>
</dbReference>
<sequence>MRRAPSARRPTCAPADRQEEVAPRRIPPHQSTDASQRLATTHEEAGTLEPIIQLRGVTKSFGSHTVLEDISFDIPRNRISAIMGPSGTGKSVLLKTIIGLLRPDRGEIWIDGEETVRMRERDLYRVRRKFGVLFQDGALFGSLDLYDNIAFPLREHTRKSEGEIRRITMEKASLVGLVDHLRKFPGEVSGGMKKRAGLARALALDPEIVFFDEPDSGLDPVRVAYLDELVRKIQEETGATFTIITHNIPSVMRTADFVAVLFRSGLVRFASTQDMITCDDHIIRQFMAGRAGGPIGMDELATERTEVENELVERAAARDEASRDRRELERAHGVMQV</sequence>
<dbReference type="SUPFAM" id="SSF52540">
    <property type="entry name" value="P-loop containing nucleoside triphosphate hydrolases"/>
    <property type="match status" value="1"/>
</dbReference>
<dbReference type="InterPro" id="IPR017871">
    <property type="entry name" value="ABC_transporter-like_CS"/>
</dbReference>
<dbReference type="Pfam" id="PF00005">
    <property type="entry name" value="ABC_tran"/>
    <property type="match status" value="1"/>
</dbReference>
<dbReference type="GO" id="GO:0016887">
    <property type="term" value="F:ATP hydrolysis activity"/>
    <property type="evidence" value="ECO:0007669"/>
    <property type="project" value="InterPro"/>
</dbReference>
<name>A0AAE9YBI2_9ACTN</name>
<dbReference type="RefSeq" id="WP_272734531.1">
    <property type="nucleotide sequence ID" value="NZ_CP116942.1"/>
</dbReference>
<dbReference type="AlphaFoldDB" id="A0AAE9YBI2"/>
<dbReference type="GO" id="GO:0005524">
    <property type="term" value="F:ATP binding"/>
    <property type="evidence" value="ECO:0007669"/>
    <property type="project" value="UniProtKB-KW"/>
</dbReference>
<dbReference type="KEGG" id="ima:PO878_10900"/>